<accession>A0A7W8ZX95</accession>
<organism evidence="2 3">
    <name type="scientific">Cryobacterium roopkundense</name>
    <dbReference type="NCBI Taxonomy" id="1001240"/>
    <lineage>
        <taxon>Bacteria</taxon>
        <taxon>Bacillati</taxon>
        <taxon>Actinomycetota</taxon>
        <taxon>Actinomycetes</taxon>
        <taxon>Micrococcales</taxon>
        <taxon>Microbacteriaceae</taxon>
        <taxon>Cryobacterium</taxon>
    </lineage>
</organism>
<feature type="domain" description="IraD/Gp25-like" evidence="1">
    <location>
        <begin position="39"/>
        <end position="127"/>
    </location>
</feature>
<sequence>MSAPRYRAIALVHPDFDASAGPPGFSLTPDGRLATVTEDASVRQAVLLLLSTRPGERVNRPNYGCHLFRLAFAAADDTTAGLAIHYVSSALQRWEPRVTVLSLDAARAPEDPALLEVRLRYRVKATQHEDELAVGVPVSGQAPGTADRTTERGSA</sequence>
<dbReference type="EMBL" id="JACHBQ010000001">
    <property type="protein sequence ID" value="MBB5641924.1"/>
    <property type="molecule type" value="Genomic_DNA"/>
</dbReference>
<comment type="caution">
    <text evidence="2">The sequence shown here is derived from an EMBL/GenBank/DDBJ whole genome shotgun (WGS) entry which is preliminary data.</text>
</comment>
<name>A0A7W8ZX95_9MICO</name>
<reference evidence="2 3" key="1">
    <citation type="submission" date="2020-08" db="EMBL/GenBank/DDBJ databases">
        <title>Sequencing the genomes of 1000 actinobacteria strains.</title>
        <authorList>
            <person name="Klenk H.-P."/>
        </authorList>
    </citation>
    <scope>NUCLEOTIDE SEQUENCE [LARGE SCALE GENOMIC DNA]</scope>
    <source>
        <strain evidence="2 3">DSM 21065</strain>
    </source>
</reference>
<evidence type="ECO:0000313" key="3">
    <source>
        <dbReference type="Proteomes" id="UP000561726"/>
    </source>
</evidence>
<dbReference type="AlphaFoldDB" id="A0A7W8ZX95"/>
<evidence type="ECO:0000259" key="1">
    <source>
        <dbReference type="Pfam" id="PF04965"/>
    </source>
</evidence>
<dbReference type="RefSeq" id="WP_052542392.1">
    <property type="nucleotide sequence ID" value="NZ_JACHBQ010000001.1"/>
</dbReference>
<dbReference type="SUPFAM" id="SSF160719">
    <property type="entry name" value="gpW/gp25-like"/>
    <property type="match status" value="1"/>
</dbReference>
<gene>
    <name evidence="2" type="ORF">BJ997_002472</name>
</gene>
<proteinExistence type="predicted"/>
<dbReference type="Gene3D" id="3.10.450.40">
    <property type="match status" value="1"/>
</dbReference>
<dbReference type="OrthoDB" id="9802846at2"/>
<protein>
    <recommendedName>
        <fullName evidence="1">IraD/Gp25-like domain-containing protein</fullName>
    </recommendedName>
</protein>
<dbReference type="Pfam" id="PF04965">
    <property type="entry name" value="GPW_gp25"/>
    <property type="match status" value="1"/>
</dbReference>
<dbReference type="Proteomes" id="UP000561726">
    <property type="component" value="Unassembled WGS sequence"/>
</dbReference>
<dbReference type="InterPro" id="IPR007048">
    <property type="entry name" value="IraD/Gp25-like"/>
</dbReference>
<evidence type="ECO:0000313" key="2">
    <source>
        <dbReference type="EMBL" id="MBB5641924.1"/>
    </source>
</evidence>